<feature type="region of interest" description="Disordered" evidence="1">
    <location>
        <begin position="102"/>
        <end position="122"/>
    </location>
</feature>
<feature type="compositionally biased region" description="Polar residues" evidence="1">
    <location>
        <begin position="71"/>
        <end position="86"/>
    </location>
</feature>
<dbReference type="GO" id="GO:0042026">
    <property type="term" value="P:protein refolding"/>
    <property type="evidence" value="ECO:0007669"/>
    <property type="project" value="TreeGrafter"/>
</dbReference>
<dbReference type="OrthoDB" id="1507364at2759"/>
<feature type="region of interest" description="Disordered" evidence="1">
    <location>
        <begin position="148"/>
        <end position="201"/>
    </location>
</feature>
<reference evidence="2" key="2">
    <citation type="submission" date="2021-01" db="EMBL/GenBank/DDBJ databases">
        <authorList>
            <person name="Schikora-Tamarit M.A."/>
        </authorList>
    </citation>
    <scope>NUCLEOTIDE SEQUENCE</scope>
    <source>
        <strain evidence="2">NCAIM Y.01608</strain>
    </source>
</reference>
<feature type="compositionally biased region" description="Basic residues" evidence="1">
    <location>
        <begin position="260"/>
        <end position="269"/>
    </location>
</feature>
<dbReference type="PANTHER" id="PTHR43096:SF58">
    <property type="entry name" value="CHAPERONE DNAJ-DOMAIN SUPERFAMILY PROTEIN"/>
    <property type="match status" value="1"/>
</dbReference>
<dbReference type="InterPro" id="IPR001623">
    <property type="entry name" value="DnaJ_domain"/>
</dbReference>
<dbReference type="GO" id="GO:0005737">
    <property type="term" value="C:cytoplasm"/>
    <property type="evidence" value="ECO:0007669"/>
    <property type="project" value="TreeGrafter"/>
</dbReference>
<dbReference type="InterPro" id="IPR036869">
    <property type="entry name" value="J_dom_sf"/>
</dbReference>
<keyword evidence="3" id="KW-1185">Reference proteome</keyword>
<accession>A0A1B7SB31</accession>
<evidence type="ECO:0000313" key="3">
    <source>
        <dbReference type="Proteomes" id="UP000788993"/>
    </source>
</evidence>
<sequence>MSINHYEVLEISRNATDAEIKKSYRRLALKYHPDKNKSASAEEKFKQINDSYGVLSDPVKKAEFDKTYTPRTTHSYSFTPKASKQPSAYDEYERARRQFEEFKKRQQQERKAREEAHKKQADDWANKWNYTDSFYHYSRYSSDRHETHRKYTQESHSSSGSSGWQKTSSSYSFTPGEKTYPRAMPKTEKPSKWTDKEQKPRMSTDFADILKDFSTPEFKFEDSAGIKTPSFNGTPEDPIILDSGTKEDPIVVDDPPSRTHSPKKPKQRFWKPGSHQRFTNRTAMEEEGEHRMHEAHKENPDDERFKIHVENVPPFTQTNGNFNMSSIGESLGVDADMSVDEEKDMQSEEPEANVPSITLSDLQCNEADIVHISPPLFPEFGLATREQLQHRMQGYLAQVFNYQHLMAKYHQARQEANAKCLDRIVASKTNLQTYLQSVRIDEVLNTAHKQFLLGHAEVLQRYELELSKYA</sequence>
<dbReference type="EMBL" id="JAEUBD010001504">
    <property type="protein sequence ID" value="KAH3659685.1"/>
    <property type="molecule type" value="Genomic_DNA"/>
</dbReference>
<dbReference type="CDD" id="cd06257">
    <property type="entry name" value="DnaJ"/>
    <property type="match status" value="1"/>
</dbReference>
<dbReference type="Gene3D" id="1.10.287.110">
    <property type="entry name" value="DnaJ domain"/>
    <property type="match status" value="1"/>
</dbReference>
<dbReference type="Proteomes" id="UP000788993">
    <property type="component" value="Unassembled WGS sequence"/>
</dbReference>
<dbReference type="GO" id="GO:0051082">
    <property type="term" value="F:unfolded protein binding"/>
    <property type="evidence" value="ECO:0007669"/>
    <property type="project" value="TreeGrafter"/>
</dbReference>
<gene>
    <name evidence="2" type="ORF">OGATHE_005730</name>
</gene>
<comment type="caution">
    <text evidence="2">The sequence shown here is derived from an EMBL/GenBank/DDBJ whole genome shotgun (WGS) entry which is preliminary data.</text>
</comment>
<dbReference type="RefSeq" id="XP_018208665.1">
    <property type="nucleotide sequence ID" value="XM_018356415.1"/>
</dbReference>
<feature type="compositionally biased region" description="Basic and acidic residues" evidence="1">
    <location>
        <begin position="185"/>
        <end position="201"/>
    </location>
</feature>
<dbReference type="SMART" id="SM00271">
    <property type="entry name" value="DnaJ"/>
    <property type="match status" value="1"/>
</dbReference>
<organism evidence="2 3">
    <name type="scientific">Ogataea polymorpha</name>
    <dbReference type="NCBI Taxonomy" id="460523"/>
    <lineage>
        <taxon>Eukaryota</taxon>
        <taxon>Fungi</taxon>
        <taxon>Dikarya</taxon>
        <taxon>Ascomycota</taxon>
        <taxon>Saccharomycotina</taxon>
        <taxon>Pichiomycetes</taxon>
        <taxon>Pichiales</taxon>
        <taxon>Pichiaceae</taxon>
        <taxon>Ogataea</taxon>
    </lineage>
</organism>
<name>A0A1B7SB31_9ASCO</name>
<feature type="region of interest" description="Disordered" evidence="1">
    <location>
        <begin position="71"/>
        <end position="90"/>
    </location>
</feature>
<reference evidence="2" key="1">
    <citation type="journal article" date="2021" name="Open Biol.">
        <title>Shared evolutionary footprints suggest mitochondrial oxidative damage underlies multiple complex I losses in fungi.</title>
        <authorList>
            <person name="Schikora-Tamarit M.A."/>
            <person name="Marcet-Houben M."/>
            <person name="Nosek J."/>
            <person name="Gabaldon T."/>
        </authorList>
    </citation>
    <scope>NUCLEOTIDE SEQUENCE</scope>
    <source>
        <strain evidence="2">NCAIM Y.01608</strain>
    </source>
</reference>
<feature type="region of interest" description="Disordered" evidence="1">
    <location>
        <begin position="223"/>
        <end position="273"/>
    </location>
</feature>
<evidence type="ECO:0000313" key="2">
    <source>
        <dbReference type="EMBL" id="KAH3659685.1"/>
    </source>
</evidence>
<evidence type="ECO:0000256" key="1">
    <source>
        <dbReference type="SAM" id="MobiDB-lite"/>
    </source>
</evidence>
<dbReference type="PROSITE" id="PS50076">
    <property type="entry name" value="DNAJ_2"/>
    <property type="match status" value="1"/>
</dbReference>
<dbReference type="AlphaFoldDB" id="A0A1B7SB31"/>
<dbReference type="Pfam" id="PF00226">
    <property type="entry name" value="DnaJ"/>
    <property type="match status" value="1"/>
</dbReference>
<dbReference type="SUPFAM" id="SSF46565">
    <property type="entry name" value="Chaperone J-domain"/>
    <property type="match status" value="1"/>
</dbReference>
<dbReference type="PANTHER" id="PTHR43096">
    <property type="entry name" value="DNAJ HOMOLOG 1, MITOCHONDRIAL-RELATED"/>
    <property type="match status" value="1"/>
</dbReference>
<proteinExistence type="predicted"/>
<protein>
    <submittedName>
        <fullName evidence="2">Uncharacterized protein</fullName>
    </submittedName>
</protein>
<feature type="compositionally biased region" description="Low complexity" evidence="1">
    <location>
        <begin position="155"/>
        <end position="172"/>
    </location>
</feature>
<dbReference type="PRINTS" id="PR00625">
    <property type="entry name" value="JDOMAIN"/>
</dbReference>